<gene>
    <name evidence="1" type="ORF">BJP34_25620</name>
</gene>
<dbReference type="KEGG" id="mpro:BJP34_25620"/>
<evidence type="ECO:0008006" key="3">
    <source>
        <dbReference type="Google" id="ProtNLM"/>
    </source>
</evidence>
<organism evidence="1 2">
    <name type="scientific">Moorena producens PAL-8-15-08-1</name>
    <dbReference type="NCBI Taxonomy" id="1458985"/>
    <lineage>
        <taxon>Bacteria</taxon>
        <taxon>Bacillati</taxon>
        <taxon>Cyanobacteriota</taxon>
        <taxon>Cyanophyceae</taxon>
        <taxon>Coleofasciculales</taxon>
        <taxon>Coleofasciculaceae</taxon>
        <taxon>Moorena</taxon>
    </lineage>
</organism>
<sequence>MDTSQIDKFVSYCKREQPQSEEDIRRFFVGVIGFPYDKELLLQAYLFFKIKSLFPNCSKLLLFEKALIQDYTNLGKVDFVYLSQDNGLFLIETKYIDTEATGKHERTRRNKHRNKVVAQVIDWKEQFRDYWKLSTNQINCGVLTTDPQVVDRARSTDLIAKSISIYELERWQKNYKFYNLEHGNKRDSVRDIYEVIK</sequence>
<dbReference type="Proteomes" id="UP000177870">
    <property type="component" value="Chromosome"/>
</dbReference>
<dbReference type="AlphaFoldDB" id="A0A1D8TXJ1"/>
<reference evidence="2" key="1">
    <citation type="submission" date="2016-10" db="EMBL/GenBank/DDBJ databases">
        <title>Comparative genomics uncovers the prolific and rare metabolic potential of the cyanobacterial genus Moorea.</title>
        <authorList>
            <person name="Leao T."/>
            <person name="Castelao G."/>
            <person name="Korobeynikov A."/>
            <person name="Monroe E.A."/>
            <person name="Podell S."/>
            <person name="Glukhov E."/>
            <person name="Allen E."/>
            <person name="Gerwick W.H."/>
            <person name="Gerwick L."/>
        </authorList>
    </citation>
    <scope>NUCLEOTIDE SEQUENCE [LARGE SCALE GENOMIC DNA]</scope>
    <source>
        <strain evidence="2">PAL-8-15-08-1</strain>
    </source>
</reference>
<protein>
    <recommendedName>
        <fullName evidence="3">NERD domain-containing protein</fullName>
    </recommendedName>
</protein>
<proteinExistence type="predicted"/>
<dbReference type="EMBL" id="CP017599">
    <property type="protein sequence ID" value="AOX02367.1"/>
    <property type="molecule type" value="Genomic_DNA"/>
</dbReference>
<evidence type="ECO:0000313" key="2">
    <source>
        <dbReference type="Proteomes" id="UP000177870"/>
    </source>
</evidence>
<accession>A0A1D8TXJ1</accession>
<name>A0A1D8TXJ1_9CYAN</name>
<evidence type="ECO:0000313" key="1">
    <source>
        <dbReference type="EMBL" id="AOX02367.1"/>
    </source>
</evidence>
<dbReference type="OrthoDB" id="509817at2"/>
<dbReference type="RefSeq" id="WP_070394776.1">
    <property type="nucleotide sequence ID" value="NZ_CP017599.1"/>
</dbReference>